<proteinExistence type="predicted"/>
<evidence type="ECO:0000256" key="1">
    <source>
        <dbReference type="SAM" id="SignalP"/>
    </source>
</evidence>
<name>A0ABX0H0F7_9ACTN</name>
<reference evidence="2 3" key="1">
    <citation type="submission" date="2020-03" db="EMBL/GenBank/DDBJ databases">
        <title>Two novel Motilibacter sp.</title>
        <authorList>
            <person name="Liu S."/>
        </authorList>
    </citation>
    <scope>NUCLEOTIDE SEQUENCE [LARGE SCALE GENOMIC DNA]</scope>
    <source>
        <strain evidence="2 3">E257</strain>
    </source>
</reference>
<comment type="caution">
    <text evidence="2">The sequence shown here is derived from an EMBL/GenBank/DDBJ whole genome shotgun (WGS) entry which is preliminary data.</text>
</comment>
<protein>
    <recommendedName>
        <fullName evidence="4">DNA-binding beta-propeller fold protein YncE</fullName>
    </recommendedName>
</protein>
<evidence type="ECO:0000313" key="3">
    <source>
        <dbReference type="Proteomes" id="UP000800981"/>
    </source>
</evidence>
<dbReference type="InterPro" id="IPR006311">
    <property type="entry name" value="TAT_signal"/>
</dbReference>
<dbReference type="SUPFAM" id="SSF69322">
    <property type="entry name" value="Tricorn protease domain 2"/>
    <property type="match status" value="1"/>
</dbReference>
<dbReference type="PROSITE" id="PS51318">
    <property type="entry name" value="TAT"/>
    <property type="match status" value="1"/>
</dbReference>
<feature type="signal peptide" evidence="1">
    <location>
        <begin position="1"/>
        <end position="27"/>
    </location>
</feature>
<evidence type="ECO:0000313" key="2">
    <source>
        <dbReference type="EMBL" id="NHC14943.1"/>
    </source>
</evidence>
<feature type="chain" id="PRO_5046599816" description="DNA-binding beta-propeller fold protein YncE" evidence="1">
    <location>
        <begin position="28"/>
        <end position="550"/>
    </location>
</feature>
<organism evidence="2 3">
    <name type="scientific">Motilibacter deserti</name>
    <dbReference type="NCBI Taxonomy" id="2714956"/>
    <lineage>
        <taxon>Bacteria</taxon>
        <taxon>Bacillati</taxon>
        <taxon>Actinomycetota</taxon>
        <taxon>Actinomycetes</taxon>
        <taxon>Motilibacterales</taxon>
        <taxon>Motilibacteraceae</taxon>
        <taxon>Motilibacter</taxon>
    </lineage>
</organism>
<dbReference type="Gene3D" id="2.120.10.30">
    <property type="entry name" value="TolB, C-terminal domain"/>
    <property type="match status" value="1"/>
</dbReference>
<evidence type="ECO:0008006" key="4">
    <source>
        <dbReference type="Google" id="ProtNLM"/>
    </source>
</evidence>
<dbReference type="RefSeq" id="WP_166282955.1">
    <property type="nucleotide sequence ID" value="NZ_JAANNP010000013.1"/>
</dbReference>
<dbReference type="InterPro" id="IPR011042">
    <property type="entry name" value="6-blade_b-propeller_TolB-like"/>
</dbReference>
<keyword evidence="1" id="KW-0732">Signal</keyword>
<dbReference type="EMBL" id="JAANNP010000013">
    <property type="protein sequence ID" value="NHC14943.1"/>
    <property type="molecule type" value="Genomic_DNA"/>
</dbReference>
<accession>A0ABX0H0F7</accession>
<sequence>MRGTSTSTSTSSRLARLTRLAAAAATAALLTTGLPEQASAGVARVGPPADAFATWVDAAGTVWAQRLDGSGAPRRLLDNAGPGTRALVSRDASRIVLLRAAEVLAAPAAGGPVRRVLDRSVDAAVLSPDGSTLYIAENADLGRDGVIRALDLRTGAIRAVVDPSWPVTDLDISSDGARLAYSSGVSLYAVGGLFRGQARVVDLATGADTRVGPPEADVVSVTFGPGDGVWLTAMRGDDDYYTQPFSSPPYAPYPNAGAAPEAAGELVAFGGGDGMAVEEAHFVAAAAADGRRAVPGDVDSVVVGGGSEGVYAQVAGEDDLDADLMLAPADGSAPVPLSVDTSYAAMTVNHGPLPAPLGLRASVDALYPASEEPLAGDTARVHDAGSTLSVYFKAPLRGIGFANVVLSRWQDGRWRRVGTLPVLDGQVRIRTRVTGYTTLRLQAGKERADLTLAVRNVVTLTDPVAGDRPLLRGTVVGARGGRVQVQRLVRPEQARPGRRPVPAVWRTVATAPVRNGRFALRVDAAGQAYYRVVRPADTTHDAGFSESVVL</sequence>
<keyword evidence="3" id="KW-1185">Reference proteome</keyword>
<dbReference type="Proteomes" id="UP000800981">
    <property type="component" value="Unassembled WGS sequence"/>
</dbReference>
<gene>
    <name evidence="2" type="ORF">G9H71_14235</name>
</gene>